<dbReference type="KEGG" id="ohi:H8790_07955"/>
<name>A0A7G9B1J8_9FIRM</name>
<dbReference type="RefSeq" id="WP_187332020.1">
    <property type="nucleotide sequence ID" value="NZ_CP060490.1"/>
</dbReference>
<dbReference type="EMBL" id="CP060490">
    <property type="protein sequence ID" value="QNL43429.1"/>
    <property type="molecule type" value="Genomic_DNA"/>
</dbReference>
<evidence type="ECO:0008006" key="4">
    <source>
        <dbReference type="Google" id="ProtNLM"/>
    </source>
</evidence>
<keyword evidence="3" id="KW-1185">Reference proteome</keyword>
<feature type="transmembrane region" description="Helical" evidence="1">
    <location>
        <begin position="106"/>
        <end position="126"/>
    </location>
</feature>
<keyword evidence="1" id="KW-0812">Transmembrane</keyword>
<proteinExistence type="predicted"/>
<organism evidence="2 3">
    <name type="scientific">Oscillibacter hominis</name>
    <dbReference type="NCBI Taxonomy" id="2763056"/>
    <lineage>
        <taxon>Bacteria</taxon>
        <taxon>Bacillati</taxon>
        <taxon>Bacillota</taxon>
        <taxon>Clostridia</taxon>
        <taxon>Eubacteriales</taxon>
        <taxon>Oscillospiraceae</taxon>
        <taxon>Oscillibacter</taxon>
    </lineage>
</organism>
<gene>
    <name evidence="2" type="ORF">H8790_07955</name>
</gene>
<protein>
    <recommendedName>
        <fullName evidence="4">DUF3021 domain-containing protein</fullName>
    </recommendedName>
</protein>
<accession>A0A7G9B1J8</accession>
<dbReference type="Proteomes" id="UP000515960">
    <property type="component" value="Chromosome"/>
</dbReference>
<keyword evidence="1" id="KW-1133">Transmembrane helix</keyword>
<evidence type="ECO:0000256" key="1">
    <source>
        <dbReference type="SAM" id="Phobius"/>
    </source>
</evidence>
<keyword evidence="1" id="KW-0472">Membrane</keyword>
<sequence>MKEFQKFYVWGMNAKFYMGIYFAALVFLSGLVTALSGGDSLKLIHLLQMLLLAMVVALAQVLLLEGKRTYSKREMGWRSALWVAGATGATVICALAFGWMEGLGSWCPWLLGLFMAFGCCAMLLGLKFERDADTVHLERELEAYKKGDRK</sequence>
<feature type="transmembrane region" description="Helical" evidence="1">
    <location>
        <begin position="76"/>
        <end position="100"/>
    </location>
</feature>
<dbReference type="AlphaFoldDB" id="A0A7G9B1J8"/>
<reference evidence="2 3" key="1">
    <citation type="submission" date="2020-08" db="EMBL/GenBank/DDBJ databases">
        <authorList>
            <person name="Liu C."/>
            <person name="Sun Q."/>
        </authorList>
    </citation>
    <scope>NUCLEOTIDE SEQUENCE [LARGE SCALE GENOMIC DNA]</scope>
    <source>
        <strain evidence="2 3">NSJ-62</strain>
    </source>
</reference>
<feature type="transmembrane region" description="Helical" evidence="1">
    <location>
        <begin position="43"/>
        <end position="64"/>
    </location>
</feature>
<evidence type="ECO:0000313" key="3">
    <source>
        <dbReference type="Proteomes" id="UP000515960"/>
    </source>
</evidence>
<evidence type="ECO:0000313" key="2">
    <source>
        <dbReference type="EMBL" id="QNL43429.1"/>
    </source>
</evidence>
<feature type="transmembrane region" description="Helical" evidence="1">
    <location>
        <begin position="16"/>
        <end position="37"/>
    </location>
</feature>